<keyword evidence="4" id="KW-1185">Reference proteome</keyword>
<accession>A0A3E5GQG7</accession>
<dbReference type="Gene3D" id="2.160.10.10">
    <property type="entry name" value="Hexapeptide repeat proteins"/>
    <property type="match status" value="1"/>
</dbReference>
<dbReference type="CDD" id="cd04647">
    <property type="entry name" value="LbH_MAT_like"/>
    <property type="match status" value="1"/>
</dbReference>
<dbReference type="InterPro" id="IPR011004">
    <property type="entry name" value="Trimer_LpxA-like_sf"/>
</dbReference>
<dbReference type="Pfam" id="PF00132">
    <property type="entry name" value="Hexapep"/>
    <property type="match status" value="1"/>
</dbReference>
<keyword evidence="1 3" id="KW-0808">Transferase</keyword>
<keyword evidence="2" id="KW-0677">Repeat</keyword>
<gene>
    <name evidence="3" type="ORF">DXB12_14890</name>
</gene>
<evidence type="ECO:0000313" key="4">
    <source>
        <dbReference type="Proteomes" id="UP000261055"/>
    </source>
</evidence>
<organism evidence="3 4">
    <name type="scientific">Dorea formicigenerans</name>
    <dbReference type="NCBI Taxonomy" id="39486"/>
    <lineage>
        <taxon>Bacteria</taxon>
        <taxon>Bacillati</taxon>
        <taxon>Bacillota</taxon>
        <taxon>Clostridia</taxon>
        <taxon>Lachnospirales</taxon>
        <taxon>Lachnospiraceae</taxon>
        <taxon>Dorea</taxon>
    </lineage>
</organism>
<proteinExistence type="predicted"/>
<protein>
    <submittedName>
        <fullName evidence="3">Acyltransferase</fullName>
    </submittedName>
</protein>
<dbReference type="AlphaFoldDB" id="A0A3E5GQG7"/>
<dbReference type="InterPro" id="IPR051159">
    <property type="entry name" value="Hexapeptide_acetyltransf"/>
</dbReference>
<reference evidence="3 4" key="1">
    <citation type="submission" date="2018-08" db="EMBL/GenBank/DDBJ databases">
        <title>A genome reference for cultivated species of the human gut microbiota.</title>
        <authorList>
            <person name="Zou Y."/>
            <person name="Xue W."/>
            <person name="Luo G."/>
        </authorList>
    </citation>
    <scope>NUCLEOTIDE SEQUENCE [LARGE SCALE GENOMIC DNA]</scope>
    <source>
        <strain evidence="3 4">OM02-12</strain>
    </source>
</reference>
<keyword evidence="3" id="KW-0012">Acyltransferase</keyword>
<dbReference type="GO" id="GO:0016746">
    <property type="term" value="F:acyltransferase activity"/>
    <property type="evidence" value="ECO:0007669"/>
    <property type="project" value="UniProtKB-KW"/>
</dbReference>
<dbReference type="PANTHER" id="PTHR23416">
    <property type="entry name" value="SIALIC ACID SYNTHASE-RELATED"/>
    <property type="match status" value="1"/>
</dbReference>
<dbReference type="SUPFAM" id="SSF51161">
    <property type="entry name" value="Trimeric LpxA-like enzymes"/>
    <property type="match status" value="1"/>
</dbReference>
<dbReference type="InterPro" id="IPR018357">
    <property type="entry name" value="Hexapep_transf_CS"/>
</dbReference>
<comment type="caution">
    <text evidence="3">The sequence shown here is derived from an EMBL/GenBank/DDBJ whole genome shotgun (WGS) entry which is preliminary data.</text>
</comment>
<dbReference type="EMBL" id="QSVQ01000023">
    <property type="protein sequence ID" value="RGO47173.1"/>
    <property type="molecule type" value="Genomic_DNA"/>
</dbReference>
<evidence type="ECO:0000313" key="3">
    <source>
        <dbReference type="EMBL" id="RGO47173.1"/>
    </source>
</evidence>
<dbReference type="Proteomes" id="UP000261055">
    <property type="component" value="Unassembled WGS sequence"/>
</dbReference>
<dbReference type="PROSITE" id="PS00101">
    <property type="entry name" value="HEXAPEP_TRANSFERASES"/>
    <property type="match status" value="1"/>
</dbReference>
<sequence length="190" mass="20915">MLKGNTMLKTIIIKLIYRAKLLYANSSYERKRKYLIKNGAVIGKKTRLNCHVDAFGTEPFLITVGEDCLFASGVNFITHDGAIKVINTLGKFNGQRMDNMAPIVVGNNVYIGMGAYIMPGVTIGNNVIIGANSVVTHDVPNDSVAVGCPAKKIKTVDEYYNKVVSSGRIYPTAGMSINEKRNYFENENKK</sequence>
<evidence type="ECO:0000256" key="2">
    <source>
        <dbReference type="ARBA" id="ARBA00022737"/>
    </source>
</evidence>
<dbReference type="InterPro" id="IPR001451">
    <property type="entry name" value="Hexapep"/>
</dbReference>
<name>A0A3E5GQG7_9FIRM</name>
<evidence type="ECO:0000256" key="1">
    <source>
        <dbReference type="ARBA" id="ARBA00022679"/>
    </source>
</evidence>